<evidence type="ECO:0000313" key="1">
    <source>
        <dbReference type="EMBL" id="CAF3375375.1"/>
    </source>
</evidence>
<dbReference type="EMBL" id="CAJNYU010000588">
    <property type="protein sequence ID" value="CAF3375375.1"/>
    <property type="molecule type" value="Genomic_DNA"/>
</dbReference>
<proteinExistence type="predicted"/>
<dbReference type="Proteomes" id="UP000663865">
    <property type="component" value="Unassembled WGS sequence"/>
</dbReference>
<protein>
    <submittedName>
        <fullName evidence="2">Uncharacterized protein</fullName>
    </submittedName>
</protein>
<comment type="caution">
    <text evidence="2">The sequence shown here is derived from an EMBL/GenBank/DDBJ whole genome shotgun (WGS) entry which is preliminary data.</text>
</comment>
<dbReference type="Proteomes" id="UP000663838">
    <property type="component" value="Unassembled WGS sequence"/>
</dbReference>
<dbReference type="AlphaFoldDB" id="A0A818MNQ3"/>
<dbReference type="EMBL" id="CAJOBQ010004910">
    <property type="protein sequence ID" value="CAF4646387.1"/>
    <property type="molecule type" value="Genomic_DNA"/>
</dbReference>
<dbReference type="Proteomes" id="UP000663862">
    <property type="component" value="Unassembled WGS sequence"/>
</dbReference>
<evidence type="ECO:0000313" key="4">
    <source>
        <dbReference type="EMBL" id="CAF4904668.1"/>
    </source>
</evidence>
<name>A0A818MNQ3_9BILA</name>
<evidence type="ECO:0000313" key="3">
    <source>
        <dbReference type="EMBL" id="CAF4646387.1"/>
    </source>
</evidence>
<sequence length="170" mass="19979">MAASNTSNNGSSSQRTETLTVEVELKQRLRSLILPLAKREPGETDSVEQHESSLAVQMDEFRKVVEKQLNEIQKRILARRPKGKTNVDDSAENQAYLRLLMVVKRTMDDIKEVLTTISYRQRLFIHQMMHALTHNCDRKAVRDELEKDINYQLKRWDTYLDRIEEYLQTD</sequence>
<organism evidence="2 5">
    <name type="scientific">Rotaria socialis</name>
    <dbReference type="NCBI Taxonomy" id="392032"/>
    <lineage>
        <taxon>Eukaryota</taxon>
        <taxon>Metazoa</taxon>
        <taxon>Spiralia</taxon>
        <taxon>Gnathifera</taxon>
        <taxon>Rotifera</taxon>
        <taxon>Eurotatoria</taxon>
        <taxon>Bdelloidea</taxon>
        <taxon>Philodinida</taxon>
        <taxon>Philodinidae</taxon>
        <taxon>Rotaria</taxon>
    </lineage>
</organism>
<accession>A0A818MNQ3</accession>
<dbReference type="EMBL" id="CAJNYV010003610">
    <property type="protein sequence ID" value="CAF3591948.1"/>
    <property type="molecule type" value="Genomic_DNA"/>
</dbReference>
<reference evidence="2" key="1">
    <citation type="submission" date="2021-02" db="EMBL/GenBank/DDBJ databases">
        <authorList>
            <person name="Nowell W R."/>
        </authorList>
    </citation>
    <scope>NUCLEOTIDE SEQUENCE</scope>
</reference>
<gene>
    <name evidence="1" type="ORF">FME351_LOCUS6731</name>
    <name evidence="2" type="ORF">KIK155_LOCUS20488</name>
    <name evidence="4" type="ORF">TOA249_LOCUS30941</name>
    <name evidence="3" type="ORF">TSG867_LOCUS30508</name>
</gene>
<dbReference type="Proteomes" id="UP000663869">
    <property type="component" value="Unassembled WGS sequence"/>
</dbReference>
<evidence type="ECO:0000313" key="5">
    <source>
        <dbReference type="Proteomes" id="UP000663865"/>
    </source>
</evidence>
<dbReference type="EMBL" id="CAJOBS010005774">
    <property type="protein sequence ID" value="CAF4904668.1"/>
    <property type="molecule type" value="Genomic_DNA"/>
</dbReference>
<evidence type="ECO:0000313" key="2">
    <source>
        <dbReference type="EMBL" id="CAF3591948.1"/>
    </source>
</evidence>